<accession>A0AAN8JWH2</accession>
<gene>
    <name evidence="1" type="ORF">SNE40_009809</name>
</gene>
<organism evidence="1 2">
    <name type="scientific">Patella caerulea</name>
    <name type="common">Rayed Mediterranean limpet</name>
    <dbReference type="NCBI Taxonomy" id="87958"/>
    <lineage>
        <taxon>Eukaryota</taxon>
        <taxon>Metazoa</taxon>
        <taxon>Spiralia</taxon>
        <taxon>Lophotrochozoa</taxon>
        <taxon>Mollusca</taxon>
        <taxon>Gastropoda</taxon>
        <taxon>Patellogastropoda</taxon>
        <taxon>Patelloidea</taxon>
        <taxon>Patellidae</taxon>
        <taxon>Patella</taxon>
    </lineage>
</organism>
<comment type="caution">
    <text evidence="1">The sequence shown here is derived from an EMBL/GenBank/DDBJ whole genome shotgun (WGS) entry which is preliminary data.</text>
</comment>
<proteinExistence type="predicted"/>
<dbReference type="EMBL" id="JAZGQO010000007">
    <property type="protein sequence ID" value="KAK6182043.1"/>
    <property type="molecule type" value="Genomic_DNA"/>
</dbReference>
<dbReference type="AlphaFoldDB" id="A0AAN8JWH2"/>
<name>A0AAN8JWH2_PATCE</name>
<keyword evidence="2" id="KW-1185">Reference proteome</keyword>
<evidence type="ECO:0000313" key="1">
    <source>
        <dbReference type="EMBL" id="KAK6182043.1"/>
    </source>
</evidence>
<evidence type="ECO:0000313" key="2">
    <source>
        <dbReference type="Proteomes" id="UP001347796"/>
    </source>
</evidence>
<reference evidence="1 2" key="1">
    <citation type="submission" date="2024-01" db="EMBL/GenBank/DDBJ databases">
        <title>The genome of the rayed Mediterranean limpet Patella caerulea (Linnaeus, 1758).</title>
        <authorList>
            <person name="Anh-Thu Weber A."/>
            <person name="Halstead-Nussloch G."/>
        </authorList>
    </citation>
    <scope>NUCLEOTIDE SEQUENCE [LARGE SCALE GENOMIC DNA]</scope>
    <source>
        <strain evidence="1">AATW-2023a</strain>
        <tissue evidence="1">Whole specimen</tissue>
    </source>
</reference>
<sequence length="125" mass="14168">MQSMCQTLTNKIEDLELHIEEKISGRIAGSIHEKVSNCVRREIDAFGGDIQGQINSVKVQISQAENPVSSNPVDKSFNIVIRYLEESEREKIDNRVTDKVGRLLEEGLKIRDFNLTKVGRKQTRG</sequence>
<dbReference type="Proteomes" id="UP001347796">
    <property type="component" value="Unassembled WGS sequence"/>
</dbReference>
<protein>
    <submittedName>
        <fullName evidence="1">Uncharacterized protein</fullName>
    </submittedName>
</protein>